<keyword evidence="1" id="KW-0472">Membrane</keyword>
<accession>A0A6J3JVZ7</accession>
<dbReference type="Proteomes" id="UP000504631">
    <property type="component" value="Unplaced"/>
</dbReference>
<dbReference type="RefSeq" id="XP_033344394.1">
    <property type="nucleotide sequence ID" value="XM_033488503.1"/>
</dbReference>
<sequence>MLNGFVCMCRCIFRLYFIISPVVYLLISCSILNKVGVQRQGRTAEEAAVAVVAEEVVEVVVETTILVIGAVSYLVLVSVLVILAQFISVGNKTNNERKRYNFGTKDSN</sequence>
<keyword evidence="1" id="KW-1133">Transmembrane helix</keyword>
<organism evidence="2 3">
    <name type="scientific">Bombus vosnesenskii</name>
    <dbReference type="NCBI Taxonomy" id="207650"/>
    <lineage>
        <taxon>Eukaryota</taxon>
        <taxon>Metazoa</taxon>
        <taxon>Ecdysozoa</taxon>
        <taxon>Arthropoda</taxon>
        <taxon>Hexapoda</taxon>
        <taxon>Insecta</taxon>
        <taxon>Pterygota</taxon>
        <taxon>Neoptera</taxon>
        <taxon>Endopterygota</taxon>
        <taxon>Hymenoptera</taxon>
        <taxon>Apocrita</taxon>
        <taxon>Aculeata</taxon>
        <taxon>Apoidea</taxon>
        <taxon>Anthophila</taxon>
        <taxon>Apidae</taxon>
        <taxon>Bombus</taxon>
        <taxon>Pyrobombus</taxon>
    </lineage>
</organism>
<dbReference type="GeneID" id="117230757"/>
<keyword evidence="2" id="KW-1185">Reference proteome</keyword>
<proteinExistence type="predicted"/>
<gene>
    <name evidence="3" type="primary">LOC117230757</name>
</gene>
<protein>
    <submittedName>
        <fullName evidence="3">Uncharacterized protein LOC117230757</fullName>
    </submittedName>
</protein>
<evidence type="ECO:0000256" key="1">
    <source>
        <dbReference type="SAM" id="Phobius"/>
    </source>
</evidence>
<feature type="transmembrane region" description="Helical" evidence="1">
    <location>
        <begin position="65"/>
        <end position="89"/>
    </location>
</feature>
<name>A0A6J3JVZ7_9HYME</name>
<evidence type="ECO:0000313" key="3">
    <source>
        <dbReference type="RefSeq" id="XP_033344394.1"/>
    </source>
</evidence>
<reference evidence="3" key="1">
    <citation type="submission" date="2025-08" db="UniProtKB">
        <authorList>
            <consortium name="RefSeq"/>
        </authorList>
    </citation>
    <scope>IDENTIFICATION</scope>
    <source>
        <tissue evidence="3">Muscle</tissue>
    </source>
</reference>
<dbReference type="KEGG" id="bvk:117230757"/>
<keyword evidence="1" id="KW-0812">Transmembrane</keyword>
<feature type="transmembrane region" description="Helical" evidence="1">
    <location>
        <begin position="12"/>
        <end position="33"/>
    </location>
</feature>
<dbReference type="AlphaFoldDB" id="A0A6J3JVZ7"/>
<evidence type="ECO:0000313" key="2">
    <source>
        <dbReference type="Proteomes" id="UP000504631"/>
    </source>
</evidence>